<dbReference type="AlphaFoldDB" id="A0A9P6KZA4"/>
<feature type="region of interest" description="Disordered" evidence="1">
    <location>
        <begin position="190"/>
        <end position="212"/>
    </location>
</feature>
<feature type="compositionally biased region" description="Basic and acidic residues" evidence="1">
    <location>
        <begin position="276"/>
        <end position="286"/>
    </location>
</feature>
<feature type="region of interest" description="Disordered" evidence="1">
    <location>
        <begin position="276"/>
        <end position="343"/>
    </location>
</feature>
<accession>A0A9P6KZA4</accession>
<organism evidence="2 3">
    <name type="scientific">Nosema granulosis</name>
    <dbReference type="NCBI Taxonomy" id="83296"/>
    <lineage>
        <taxon>Eukaryota</taxon>
        <taxon>Fungi</taxon>
        <taxon>Fungi incertae sedis</taxon>
        <taxon>Microsporidia</taxon>
        <taxon>Nosematidae</taxon>
        <taxon>Nosema</taxon>
    </lineage>
</organism>
<proteinExistence type="predicted"/>
<evidence type="ECO:0000256" key="1">
    <source>
        <dbReference type="SAM" id="MobiDB-lite"/>
    </source>
</evidence>
<keyword evidence="3" id="KW-1185">Reference proteome</keyword>
<name>A0A9P6KZA4_9MICR</name>
<dbReference type="EMBL" id="SBJO01000080">
    <property type="protein sequence ID" value="KAF9763338.1"/>
    <property type="molecule type" value="Genomic_DNA"/>
</dbReference>
<gene>
    <name evidence="2" type="ORF">NGRA_1332</name>
</gene>
<evidence type="ECO:0000313" key="2">
    <source>
        <dbReference type="EMBL" id="KAF9763338.1"/>
    </source>
</evidence>
<feature type="compositionally biased region" description="Polar residues" evidence="1">
    <location>
        <begin position="296"/>
        <end position="305"/>
    </location>
</feature>
<reference evidence="2 3" key="1">
    <citation type="journal article" date="2020" name="Genome Biol. Evol.">
        <title>Comparative genomics of strictly vertically transmitted, feminizing microsporidia endosymbionts of amphipod crustaceans.</title>
        <authorList>
            <person name="Cormier A."/>
            <person name="Chebbi M.A."/>
            <person name="Giraud I."/>
            <person name="Wattier R."/>
            <person name="Teixeira M."/>
            <person name="Gilbert C."/>
            <person name="Rigaud T."/>
            <person name="Cordaux R."/>
        </authorList>
    </citation>
    <scope>NUCLEOTIDE SEQUENCE [LARGE SCALE GENOMIC DNA]</scope>
    <source>
        <strain evidence="2 3">Ou3-Ou53</strain>
    </source>
</reference>
<evidence type="ECO:0000313" key="3">
    <source>
        <dbReference type="Proteomes" id="UP000740883"/>
    </source>
</evidence>
<protein>
    <submittedName>
        <fullName evidence="2">Uncharacterized protein</fullName>
    </submittedName>
</protein>
<dbReference type="OrthoDB" id="10675393at2759"/>
<sequence>MNLGLLPLASCILIRFASDHNKYLGSSSMKLTSDGYRLVELVSRAQAINFTIKEHGRGFKIEKAGEPVKLGISDDQYLVMKPFREFSDYFSVSELKKNYFRLKIGHDCVEYLPKDDNFRMRQCGSSNMQYFEFVHTRLASSNALIFEEDNPRETMPAIKKQGFVMAPKPRSSNPPFNPLEMPLYNSLNASLSESEDSDELSSDSSSSSPQKNSFAPFALVVKKPTSKPFVYNPIPTPTSFLTKTPFKSNLPPSLVISQLSPPESAYFKSPEALKQDDPYFKSKHENDSEDILSLPKRNSLSSPLTLTPEVGGNIPDIPLLPGITPTKKPELDFLGSTETQSDL</sequence>
<comment type="caution">
    <text evidence="2">The sequence shown here is derived from an EMBL/GenBank/DDBJ whole genome shotgun (WGS) entry which is preliminary data.</text>
</comment>
<dbReference type="Proteomes" id="UP000740883">
    <property type="component" value="Unassembled WGS sequence"/>
</dbReference>